<dbReference type="NCBIfam" id="TIGR02595">
    <property type="entry name" value="PEP_CTERM"/>
    <property type="match status" value="1"/>
</dbReference>
<organism evidence="1">
    <name type="scientific">marine sediment metagenome</name>
    <dbReference type="NCBI Taxonomy" id="412755"/>
    <lineage>
        <taxon>unclassified sequences</taxon>
        <taxon>metagenomes</taxon>
        <taxon>ecological metagenomes</taxon>
    </lineage>
</organism>
<accession>X1IYR4</accession>
<evidence type="ECO:0000313" key="1">
    <source>
        <dbReference type="EMBL" id="GAH62678.1"/>
    </source>
</evidence>
<comment type="caution">
    <text evidence="1">The sequence shown here is derived from an EMBL/GenBank/DDBJ whole genome shotgun (WGS) entry which is preliminary data.</text>
</comment>
<name>X1IYR4_9ZZZZ</name>
<sequence length="206" mass="21415">DSNAEDTSAVYDIARHTVAAFYVDAGDKATWRSGLVTALADVDDGDDSPVMALGAAVWALAKTGAVDGTPVDSGASPGSLWDGVTLGDLPAMLAGEQAPDGSFYTKFDHNQGYGYTETTALGGLGLIAAHADNPSLGYEDEIYDARLVLAGGVDTGGEVYWKIGDSGQPQYYFAAGETLEVIPEPGVMSILAISAMAFLARRRRKG</sequence>
<feature type="non-terminal residue" evidence="1">
    <location>
        <position position="1"/>
    </location>
</feature>
<dbReference type="EMBL" id="BARU01031646">
    <property type="protein sequence ID" value="GAH62678.1"/>
    <property type="molecule type" value="Genomic_DNA"/>
</dbReference>
<dbReference type="AlphaFoldDB" id="X1IYR4"/>
<reference evidence="1" key="1">
    <citation type="journal article" date="2014" name="Front. Microbiol.">
        <title>High frequency of phylogenetically diverse reductive dehalogenase-homologous genes in deep subseafloor sedimentary metagenomes.</title>
        <authorList>
            <person name="Kawai M."/>
            <person name="Futagami T."/>
            <person name="Toyoda A."/>
            <person name="Takaki Y."/>
            <person name="Nishi S."/>
            <person name="Hori S."/>
            <person name="Arai W."/>
            <person name="Tsubouchi T."/>
            <person name="Morono Y."/>
            <person name="Uchiyama I."/>
            <person name="Ito T."/>
            <person name="Fujiyama A."/>
            <person name="Inagaki F."/>
            <person name="Takami H."/>
        </authorList>
    </citation>
    <scope>NUCLEOTIDE SEQUENCE</scope>
    <source>
        <strain evidence="1">Expedition CK06-06</strain>
    </source>
</reference>
<protein>
    <recommendedName>
        <fullName evidence="2">PEP-CTERM protein-sorting domain-containing protein</fullName>
    </recommendedName>
</protein>
<dbReference type="InterPro" id="IPR013424">
    <property type="entry name" value="Ice-binding_C"/>
</dbReference>
<evidence type="ECO:0008006" key="2">
    <source>
        <dbReference type="Google" id="ProtNLM"/>
    </source>
</evidence>
<proteinExistence type="predicted"/>
<gene>
    <name evidence="1" type="ORF">S03H2_50024</name>
</gene>